<dbReference type="EMBL" id="KL197737">
    <property type="protein sequence ID" value="KDQ52803.1"/>
    <property type="molecule type" value="Genomic_DNA"/>
</dbReference>
<protein>
    <submittedName>
        <fullName evidence="1">Uncharacterized protein</fullName>
    </submittedName>
</protein>
<dbReference type="Proteomes" id="UP000027265">
    <property type="component" value="Unassembled WGS sequence"/>
</dbReference>
<name>A0A067PD11_9AGAM</name>
<dbReference type="HOGENOM" id="CLU_1532786_0_0_1"/>
<keyword evidence="2" id="KW-1185">Reference proteome</keyword>
<accession>A0A067PD11</accession>
<gene>
    <name evidence="1" type="ORF">JAAARDRAFT_444497</name>
</gene>
<evidence type="ECO:0000313" key="2">
    <source>
        <dbReference type="Proteomes" id="UP000027265"/>
    </source>
</evidence>
<sequence length="175" mass="20346">MIRSSEMIMARLETEMDRVDALRKALPFYDTWFIYRAFQGFRASRTSLLDEDLVTLNSGKEVVRRHTEAMRAIKDNMEDLRYYIHWYNATMDNSSREYNPYDLRTLHDEVATLDELWSHLLRETDSAVRLLHQSQSDTSIPRRRKILSLAQAPLLSSPPQKIVGSLSCPPIEAGL</sequence>
<evidence type="ECO:0000313" key="1">
    <source>
        <dbReference type="EMBL" id="KDQ52803.1"/>
    </source>
</evidence>
<dbReference type="AlphaFoldDB" id="A0A067PD11"/>
<dbReference type="InParanoid" id="A0A067PD11"/>
<reference evidence="2" key="1">
    <citation type="journal article" date="2014" name="Proc. Natl. Acad. Sci. U.S.A.">
        <title>Extensive sampling of basidiomycete genomes demonstrates inadequacy of the white-rot/brown-rot paradigm for wood decay fungi.</title>
        <authorList>
            <person name="Riley R."/>
            <person name="Salamov A.A."/>
            <person name="Brown D.W."/>
            <person name="Nagy L.G."/>
            <person name="Floudas D."/>
            <person name="Held B.W."/>
            <person name="Levasseur A."/>
            <person name="Lombard V."/>
            <person name="Morin E."/>
            <person name="Otillar R."/>
            <person name="Lindquist E.A."/>
            <person name="Sun H."/>
            <person name="LaButti K.M."/>
            <person name="Schmutz J."/>
            <person name="Jabbour D."/>
            <person name="Luo H."/>
            <person name="Baker S.E."/>
            <person name="Pisabarro A.G."/>
            <person name="Walton J.D."/>
            <person name="Blanchette R.A."/>
            <person name="Henrissat B."/>
            <person name="Martin F."/>
            <person name="Cullen D."/>
            <person name="Hibbett D.S."/>
            <person name="Grigoriev I.V."/>
        </authorList>
    </citation>
    <scope>NUCLEOTIDE SEQUENCE [LARGE SCALE GENOMIC DNA]</scope>
    <source>
        <strain evidence="2">MUCL 33604</strain>
    </source>
</reference>
<proteinExistence type="predicted"/>
<organism evidence="1 2">
    <name type="scientific">Jaapia argillacea MUCL 33604</name>
    <dbReference type="NCBI Taxonomy" id="933084"/>
    <lineage>
        <taxon>Eukaryota</taxon>
        <taxon>Fungi</taxon>
        <taxon>Dikarya</taxon>
        <taxon>Basidiomycota</taxon>
        <taxon>Agaricomycotina</taxon>
        <taxon>Agaricomycetes</taxon>
        <taxon>Agaricomycetidae</taxon>
        <taxon>Jaapiales</taxon>
        <taxon>Jaapiaceae</taxon>
        <taxon>Jaapia</taxon>
    </lineage>
</organism>